<evidence type="ECO:0000256" key="4">
    <source>
        <dbReference type="ARBA" id="ARBA00022679"/>
    </source>
</evidence>
<evidence type="ECO:0000256" key="2">
    <source>
        <dbReference type="ARBA" id="ARBA00012534"/>
    </source>
</evidence>
<dbReference type="SMART" id="SM00138">
    <property type="entry name" value="MeTrc"/>
    <property type="match status" value="1"/>
</dbReference>
<dbReference type="SUPFAM" id="SSF47757">
    <property type="entry name" value="Chemotaxis receptor methyltransferase CheR, N-terminal domain"/>
    <property type="match status" value="1"/>
</dbReference>
<dbReference type="InterPro" id="IPR022642">
    <property type="entry name" value="CheR_C"/>
</dbReference>
<dbReference type="Proteomes" id="UP000193136">
    <property type="component" value="Unassembled WGS sequence"/>
</dbReference>
<dbReference type="RefSeq" id="WP_085009748.1">
    <property type="nucleotide sequence ID" value="NZ_NAAD01000004.1"/>
</dbReference>
<name>A0A1X0YB29_9BACT</name>
<feature type="domain" description="CheR-type methyltransferase" evidence="6">
    <location>
        <begin position="20"/>
        <end position="283"/>
    </location>
</feature>
<dbReference type="EMBL" id="NAAD01000004">
    <property type="protein sequence ID" value="ORJ62194.1"/>
    <property type="molecule type" value="Genomic_DNA"/>
</dbReference>
<dbReference type="GO" id="GO:0032259">
    <property type="term" value="P:methylation"/>
    <property type="evidence" value="ECO:0007669"/>
    <property type="project" value="UniProtKB-KW"/>
</dbReference>
<dbReference type="AlphaFoldDB" id="A0A1X0YB29"/>
<evidence type="ECO:0000259" key="6">
    <source>
        <dbReference type="PROSITE" id="PS50123"/>
    </source>
</evidence>
<keyword evidence="8" id="KW-1185">Reference proteome</keyword>
<dbReference type="InterPro" id="IPR000780">
    <property type="entry name" value="CheR_MeTrfase"/>
</dbReference>
<comment type="caution">
    <text evidence="7">The sequence shown here is derived from an EMBL/GenBank/DDBJ whole genome shotgun (WGS) entry which is preliminary data.</text>
</comment>
<keyword evidence="5" id="KW-0949">S-adenosyl-L-methionine</keyword>
<evidence type="ECO:0000256" key="1">
    <source>
        <dbReference type="ARBA" id="ARBA00001541"/>
    </source>
</evidence>
<comment type="catalytic activity">
    <reaction evidence="1">
        <text>L-glutamyl-[protein] + S-adenosyl-L-methionine = [protein]-L-glutamate 5-O-methyl ester + S-adenosyl-L-homocysteine</text>
        <dbReference type="Rhea" id="RHEA:24452"/>
        <dbReference type="Rhea" id="RHEA-COMP:10208"/>
        <dbReference type="Rhea" id="RHEA-COMP:10311"/>
        <dbReference type="ChEBI" id="CHEBI:29973"/>
        <dbReference type="ChEBI" id="CHEBI:57856"/>
        <dbReference type="ChEBI" id="CHEBI:59789"/>
        <dbReference type="ChEBI" id="CHEBI:82795"/>
        <dbReference type="EC" id="2.1.1.80"/>
    </reaction>
</comment>
<evidence type="ECO:0000313" key="8">
    <source>
        <dbReference type="Proteomes" id="UP000193136"/>
    </source>
</evidence>
<dbReference type="Gene3D" id="1.10.155.10">
    <property type="entry name" value="Chemotaxis receptor methyltransferase CheR, N-terminal domain"/>
    <property type="match status" value="1"/>
</dbReference>
<evidence type="ECO:0000256" key="3">
    <source>
        <dbReference type="ARBA" id="ARBA00022603"/>
    </source>
</evidence>
<dbReference type="InterPro" id="IPR022641">
    <property type="entry name" value="CheR_N"/>
</dbReference>
<dbReference type="Pfam" id="PF01739">
    <property type="entry name" value="CheR"/>
    <property type="match status" value="1"/>
</dbReference>
<evidence type="ECO:0000313" key="7">
    <source>
        <dbReference type="EMBL" id="ORJ62194.1"/>
    </source>
</evidence>
<gene>
    <name evidence="7" type="ORF">B5V00_05460</name>
</gene>
<proteinExistence type="predicted"/>
<dbReference type="InterPro" id="IPR029063">
    <property type="entry name" value="SAM-dependent_MTases_sf"/>
</dbReference>
<dbReference type="SUPFAM" id="SSF53335">
    <property type="entry name" value="S-adenosyl-L-methionine-dependent methyltransferases"/>
    <property type="match status" value="1"/>
</dbReference>
<protein>
    <recommendedName>
        <fullName evidence="2">protein-glutamate O-methyltransferase</fullName>
        <ecNumber evidence="2">2.1.1.80</ecNumber>
    </recommendedName>
</protein>
<dbReference type="PRINTS" id="PR00996">
    <property type="entry name" value="CHERMTFRASE"/>
</dbReference>
<dbReference type="Pfam" id="PF03705">
    <property type="entry name" value="CheR_N"/>
    <property type="match status" value="1"/>
</dbReference>
<dbReference type="EC" id="2.1.1.80" evidence="2"/>
<dbReference type="InterPro" id="IPR050903">
    <property type="entry name" value="Bact_Chemotaxis_MeTrfase"/>
</dbReference>
<dbReference type="STRING" id="1969733.B5V00_05460"/>
<dbReference type="PROSITE" id="PS50123">
    <property type="entry name" value="CHER"/>
    <property type="match status" value="1"/>
</dbReference>
<reference evidence="7 8" key="1">
    <citation type="submission" date="2017-03" db="EMBL/GenBank/DDBJ databases">
        <title>Genome sequence of Geothermobacter sp. EPR-M, Deep-Sea Iron Reducer.</title>
        <authorList>
            <person name="Tully B."/>
            <person name="Savalia P."/>
            <person name="Abuyen K."/>
            <person name="Baughan C."/>
            <person name="Romero E."/>
            <person name="Ronkowski C."/>
            <person name="Torres B."/>
            <person name="Tremblay J."/>
            <person name="Trujillo A."/>
            <person name="Tyler M."/>
            <person name="Perez-Rodriguez I."/>
            <person name="Amend J."/>
        </authorList>
    </citation>
    <scope>NUCLEOTIDE SEQUENCE [LARGE SCALE GENOMIC DNA]</scope>
    <source>
        <strain evidence="7 8">EPR-M</strain>
    </source>
</reference>
<accession>A0A1X0YB29</accession>
<keyword evidence="3" id="KW-0489">Methyltransferase</keyword>
<organism evidence="7 8">
    <name type="scientific">Geothermobacter hydrogeniphilus</name>
    <dbReference type="NCBI Taxonomy" id="1969733"/>
    <lineage>
        <taxon>Bacteria</taxon>
        <taxon>Pseudomonadati</taxon>
        <taxon>Thermodesulfobacteriota</taxon>
        <taxon>Desulfuromonadia</taxon>
        <taxon>Desulfuromonadales</taxon>
        <taxon>Geothermobacteraceae</taxon>
        <taxon>Geothermobacter</taxon>
    </lineage>
</organism>
<dbReference type="PANTHER" id="PTHR24422:SF19">
    <property type="entry name" value="CHEMOTAXIS PROTEIN METHYLTRANSFERASE"/>
    <property type="match status" value="1"/>
</dbReference>
<evidence type="ECO:0000256" key="5">
    <source>
        <dbReference type="ARBA" id="ARBA00022691"/>
    </source>
</evidence>
<dbReference type="PANTHER" id="PTHR24422">
    <property type="entry name" value="CHEMOTAXIS PROTEIN METHYLTRANSFERASE"/>
    <property type="match status" value="1"/>
</dbReference>
<keyword evidence="4" id="KW-0808">Transferase</keyword>
<dbReference type="InterPro" id="IPR036804">
    <property type="entry name" value="CheR_N_sf"/>
</dbReference>
<dbReference type="GO" id="GO:0008983">
    <property type="term" value="F:protein-glutamate O-methyltransferase activity"/>
    <property type="evidence" value="ECO:0007669"/>
    <property type="project" value="UniProtKB-EC"/>
</dbReference>
<dbReference type="Gene3D" id="3.40.50.150">
    <property type="entry name" value="Vaccinia Virus protein VP39"/>
    <property type="match status" value="1"/>
</dbReference>
<sequence length="283" mass="32065">MIRQSTYKSAAPFVGSDFDDGEFEQIRLLLLERRGFDLGMYKDQCIRRRIASRVRASGMQNAADYLQLLQQREEEIDALLAAVSIHVSQFFRNPRIFALLEAEVLPGLIRRAETRPDRTLKVWSVGCAGGEEPYSLALLLDELAPDGLKVDILGTDISAPVLRQAAGGYFDALRVSEVPEDVLQRYFAPEGRGFRVCERIRRQVRFVEHNILSDESQPAADLILCRNVMIYFSRADQDRILERFAATLTPQGVLVLGNAESLIGRAREAFSPLFAAERIYRRR</sequence>